<feature type="chain" id="PRO_5040510440" description="Lipocalin-like domain-containing protein" evidence="1">
    <location>
        <begin position="22"/>
        <end position="248"/>
    </location>
</feature>
<comment type="caution">
    <text evidence="2">The sequence shown here is derived from an EMBL/GenBank/DDBJ whole genome shotgun (WGS) entry which is preliminary data.</text>
</comment>
<feature type="signal peptide" evidence="1">
    <location>
        <begin position="1"/>
        <end position="21"/>
    </location>
</feature>
<dbReference type="PROSITE" id="PS51257">
    <property type="entry name" value="PROKAR_LIPOPROTEIN"/>
    <property type="match status" value="1"/>
</dbReference>
<reference evidence="2 3" key="1">
    <citation type="submission" date="2020-06" db="EMBL/GenBank/DDBJ databases">
        <authorList>
            <person name="Criscuolo A."/>
        </authorList>
    </citation>
    <scope>NUCLEOTIDE SEQUENCE [LARGE SCALE GENOMIC DNA]</scope>
    <source>
        <strain evidence="2">PXU-55</strain>
    </source>
</reference>
<evidence type="ECO:0000313" key="3">
    <source>
        <dbReference type="Proteomes" id="UP000533639"/>
    </source>
</evidence>
<dbReference type="EMBL" id="CAIJDE010000032">
    <property type="protein sequence ID" value="CAC9973465.1"/>
    <property type="molecule type" value="Genomic_DNA"/>
</dbReference>
<dbReference type="RefSeq" id="WP_180856932.1">
    <property type="nucleotide sequence ID" value="NZ_CAIJDE010000032.1"/>
</dbReference>
<gene>
    <name evidence="2" type="ORF">FLAPXU55_01149</name>
</gene>
<accession>A0A9N8IZI9</accession>
<name>A0A9N8IZI9_9FLAO</name>
<organism evidence="2 3">
    <name type="scientific">Flavobacterium panici</name>
    <dbReference type="NCBI Taxonomy" id="2654843"/>
    <lineage>
        <taxon>Bacteria</taxon>
        <taxon>Pseudomonadati</taxon>
        <taxon>Bacteroidota</taxon>
        <taxon>Flavobacteriia</taxon>
        <taxon>Flavobacteriales</taxon>
        <taxon>Flavobacteriaceae</taxon>
        <taxon>Flavobacterium</taxon>
    </lineage>
</organism>
<keyword evidence="3" id="KW-1185">Reference proteome</keyword>
<sequence>MYKNIRIIVSLLVLISLFSCSQENNIEKENVQKESINKKWIVQNSTEFESVEFDTNGNYIIIKNETSKTSKKNAEIIVSGTYEVLDTDILLLSNFGSMKVDDSDPDNITFSIKYEGSDTYTYQLKVTKAAEFTSTPKTDLLCDNTWKFTKKETIIDTVSLVNFSKAGTCFTNFSITSQEKGSYLEFGKWQWQDASETKIIITQIKSPEWVLDKDEEVEFEISGLNTGKLEMKEVFEGKTYNIAFDVLK</sequence>
<keyword evidence="1" id="KW-0732">Signal</keyword>
<evidence type="ECO:0000313" key="2">
    <source>
        <dbReference type="EMBL" id="CAC9973465.1"/>
    </source>
</evidence>
<dbReference type="AlphaFoldDB" id="A0A9N8IZI9"/>
<evidence type="ECO:0000256" key="1">
    <source>
        <dbReference type="SAM" id="SignalP"/>
    </source>
</evidence>
<evidence type="ECO:0008006" key="4">
    <source>
        <dbReference type="Google" id="ProtNLM"/>
    </source>
</evidence>
<proteinExistence type="predicted"/>
<protein>
    <recommendedName>
        <fullName evidence="4">Lipocalin-like domain-containing protein</fullName>
    </recommendedName>
</protein>
<dbReference type="Proteomes" id="UP000533639">
    <property type="component" value="Unassembled WGS sequence"/>
</dbReference>